<dbReference type="AlphaFoldDB" id="A0A0P4RHD0"/>
<evidence type="ECO:0000313" key="4">
    <source>
        <dbReference type="Proteomes" id="UP000048965"/>
    </source>
</evidence>
<accession>A0A0P4RHD0</accession>
<reference evidence="4" key="1">
    <citation type="submission" date="2014-09" db="EMBL/GenBank/DDBJ databases">
        <title>Whole genome shotgun sequence of Streptomyces sp. NBRC 110027.</title>
        <authorList>
            <person name="Komaki H."/>
            <person name="Ichikawa N."/>
            <person name="Katano-Makiyama Y."/>
            <person name="Hosoyama A."/>
            <person name="Hashimoto M."/>
            <person name="Uohara A."/>
            <person name="Kitahashi Y."/>
            <person name="Ohji S."/>
            <person name="Kimura A."/>
            <person name="Yamazoe A."/>
            <person name="Igarashi Y."/>
            <person name="Fujita N."/>
        </authorList>
    </citation>
    <scope>NUCLEOTIDE SEQUENCE [LARGE SCALE GENOMIC DNA]</scope>
    <source>
        <strain evidence="4">NBRC 110027</strain>
    </source>
</reference>
<feature type="compositionally biased region" description="Basic residues" evidence="1">
    <location>
        <begin position="102"/>
        <end position="116"/>
    </location>
</feature>
<dbReference type="PROSITE" id="PS50943">
    <property type="entry name" value="HTH_CROC1"/>
    <property type="match status" value="1"/>
</dbReference>
<dbReference type="InterPro" id="IPR001387">
    <property type="entry name" value="Cro/C1-type_HTH"/>
</dbReference>
<reference evidence="3 4" key="2">
    <citation type="journal article" date="2015" name="Stand. Genomic Sci.">
        <title>Draft genome sequence of marine-derived Streptomyces sp. TP-A0598, a producer of anti-MRSA antibiotic lydicamycins.</title>
        <authorList>
            <person name="Komaki H."/>
            <person name="Ichikawa N."/>
            <person name="Hosoyama A."/>
            <person name="Fujita N."/>
            <person name="Igarashi Y."/>
        </authorList>
    </citation>
    <scope>NUCLEOTIDE SEQUENCE [LARGE SCALE GENOMIC DNA]</scope>
    <source>
        <strain evidence="3 4">NBRC 110027</strain>
    </source>
</reference>
<keyword evidence="4" id="KW-1185">Reference proteome</keyword>
<evidence type="ECO:0000256" key="1">
    <source>
        <dbReference type="SAM" id="MobiDB-lite"/>
    </source>
</evidence>
<dbReference type="GO" id="GO:0003677">
    <property type="term" value="F:DNA binding"/>
    <property type="evidence" value="ECO:0007669"/>
    <property type="project" value="InterPro"/>
</dbReference>
<dbReference type="Pfam" id="PF13560">
    <property type="entry name" value="HTH_31"/>
    <property type="match status" value="1"/>
</dbReference>
<feature type="domain" description="HTH cro/C1-type" evidence="2">
    <location>
        <begin position="57"/>
        <end position="92"/>
    </location>
</feature>
<evidence type="ECO:0000313" key="3">
    <source>
        <dbReference type="EMBL" id="GAO12886.1"/>
    </source>
</evidence>
<dbReference type="SUPFAM" id="SSF47413">
    <property type="entry name" value="lambda repressor-like DNA-binding domains"/>
    <property type="match status" value="1"/>
</dbReference>
<protein>
    <recommendedName>
        <fullName evidence="2">HTH cro/C1-type domain-containing protein</fullName>
    </recommendedName>
</protein>
<proteinExistence type="predicted"/>
<dbReference type="Proteomes" id="UP000048965">
    <property type="component" value="Unassembled WGS sequence"/>
</dbReference>
<gene>
    <name evidence="3" type="ORF">TPA0598_13_00700</name>
</gene>
<feature type="region of interest" description="Disordered" evidence="1">
    <location>
        <begin position="62"/>
        <end position="120"/>
    </location>
</feature>
<evidence type="ECO:0000259" key="2">
    <source>
        <dbReference type="PROSITE" id="PS50943"/>
    </source>
</evidence>
<name>A0A0P4RHD0_9ACTN</name>
<dbReference type="CDD" id="cd00093">
    <property type="entry name" value="HTH_XRE"/>
    <property type="match status" value="1"/>
</dbReference>
<dbReference type="EMBL" id="BBNO01000013">
    <property type="protein sequence ID" value="GAO12886.1"/>
    <property type="molecule type" value="Genomic_DNA"/>
</dbReference>
<dbReference type="InterPro" id="IPR010982">
    <property type="entry name" value="Lambda_DNA-bd_dom_sf"/>
</dbReference>
<feature type="compositionally biased region" description="Basic and acidic residues" evidence="1">
    <location>
        <begin position="70"/>
        <end position="88"/>
    </location>
</feature>
<organism evidence="3 4">
    <name type="scientific">Streptomyces lydicamycinicus</name>
    <dbReference type="NCBI Taxonomy" id="1546107"/>
    <lineage>
        <taxon>Bacteria</taxon>
        <taxon>Bacillati</taxon>
        <taxon>Actinomycetota</taxon>
        <taxon>Actinomycetes</taxon>
        <taxon>Kitasatosporales</taxon>
        <taxon>Streptomycetaceae</taxon>
        <taxon>Streptomyces</taxon>
    </lineage>
</organism>
<dbReference type="Gene3D" id="1.10.260.40">
    <property type="entry name" value="lambda repressor-like DNA-binding domains"/>
    <property type="match status" value="1"/>
</dbReference>
<comment type="caution">
    <text evidence="3">The sequence shown here is derived from an EMBL/GenBank/DDBJ whole genome shotgun (WGS) entry which is preliminary data.</text>
</comment>
<sequence length="130" mass="14744">MYGWWKAPERTVDATDAMVSGFIRTSTLADQRGSLRGTASPLPGGMPAVVLRGGARLRELRTEAGLNGKDMADRLGRQRSVSRLEHGKQTPSHPRPPEQWRCHRRQPPGPGRRRPRLPVGRSMYRLIRRW</sequence>